<dbReference type="Proteomes" id="UP001195483">
    <property type="component" value="Unassembled WGS sequence"/>
</dbReference>
<comment type="caution">
    <text evidence="1">The sequence shown here is derived from an EMBL/GenBank/DDBJ whole genome shotgun (WGS) entry which is preliminary data.</text>
</comment>
<name>A0AAE0WBS7_9BIVA</name>
<keyword evidence="2" id="KW-1185">Reference proteome</keyword>
<protein>
    <submittedName>
        <fullName evidence="1">Uncharacterized protein</fullName>
    </submittedName>
</protein>
<gene>
    <name evidence="1" type="ORF">CHS0354_020399</name>
</gene>
<organism evidence="1 2">
    <name type="scientific">Potamilus streckersoni</name>
    <dbReference type="NCBI Taxonomy" id="2493646"/>
    <lineage>
        <taxon>Eukaryota</taxon>
        <taxon>Metazoa</taxon>
        <taxon>Spiralia</taxon>
        <taxon>Lophotrochozoa</taxon>
        <taxon>Mollusca</taxon>
        <taxon>Bivalvia</taxon>
        <taxon>Autobranchia</taxon>
        <taxon>Heteroconchia</taxon>
        <taxon>Palaeoheterodonta</taxon>
        <taxon>Unionida</taxon>
        <taxon>Unionoidea</taxon>
        <taxon>Unionidae</taxon>
        <taxon>Ambleminae</taxon>
        <taxon>Lampsilini</taxon>
        <taxon>Potamilus</taxon>
    </lineage>
</organism>
<sequence length="80" mass="8951">MSHTRTVMISFIQNNSLSSVVLSEVVTTCRPPTEENTSMQRLINQTRLESLLHKAKGGGEKQESRAVCCCQWLSKTRKGV</sequence>
<evidence type="ECO:0000313" key="2">
    <source>
        <dbReference type="Proteomes" id="UP001195483"/>
    </source>
</evidence>
<reference evidence="1" key="3">
    <citation type="submission" date="2023-05" db="EMBL/GenBank/DDBJ databases">
        <authorList>
            <person name="Smith C.H."/>
        </authorList>
    </citation>
    <scope>NUCLEOTIDE SEQUENCE</scope>
    <source>
        <strain evidence="1">CHS0354</strain>
        <tissue evidence="1">Mantle</tissue>
    </source>
</reference>
<accession>A0AAE0WBS7</accession>
<reference evidence="1" key="1">
    <citation type="journal article" date="2021" name="Genome Biol. Evol.">
        <title>A High-Quality Reference Genome for a Parasitic Bivalve with Doubly Uniparental Inheritance (Bivalvia: Unionida).</title>
        <authorList>
            <person name="Smith C.H."/>
        </authorList>
    </citation>
    <scope>NUCLEOTIDE SEQUENCE</scope>
    <source>
        <strain evidence="1">CHS0354</strain>
    </source>
</reference>
<reference evidence="1" key="2">
    <citation type="journal article" date="2021" name="Genome Biol. Evol.">
        <title>Developing a high-quality reference genome for a parasitic bivalve with doubly uniparental inheritance (Bivalvia: Unionida).</title>
        <authorList>
            <person name="Smith C.H."/>
        </authorList>
    </citation>
    <scope>NUCLEOTIDE SEQUENCE</scope>
    <source>
        <strain evidence="1">CHS0354</strain>
        <tissue evidence="1">Mantle</tissue>
    </source>
</reference>
<evidence type="ECO:0000313" key="1">
    <source>
        <dbReference type="EMBL" id="KAK3609463.1"/>
    </source>
</evidence>
<dbReference type="AlphaFoldDB" id="A0AAE0WBS7"/>
<dbReference type="EMBL" id="JAEAOA010001239">
    <property type="protein sequence ID" value="KAK3609463.1"/>
    <property type="molecule type" value="Genomic_DNA"/>
</dbReference>
<proteinExistence type="predicted"/>